<evidence type="ECO:0000256" key="1">
    <source>
        <dbReference type="ARBA" id="ARBA00022723"/>
    </source>
</evidence>
<dbReference type="AlphaFoldDB" id="A0A4V2US29"/>
<dbReference type="GO" id="GO:0005829">
    <property type="term" value="C:cytosol"/>
    <property type="evidence" value="ECO:0007669"/>
    <property type="project" value="TreeGrafter"/>
</dbReference>
<dbReference type="InterPro" id="IPR050197">
    <property type="entry name" value="Aldolase_class_II_sugar_metab"/>
</dbReference>
<organism evidence="4 5">
    <name type="scientific">Muricomes intestini</name>
    <dbReference type="NCBI Taxonomy" id="1796634"/>
    <lineage>
        <taxon>Bacteria</taxon>
        <taxon>Bacillati</taxon>
        <taxon>Bacillota</taxon>
        <taxon>Clostridia</taxon>
        <taxon>Lachnospirales</taxon>
        <taxon>Lachnospiraceae</taxon>
        <taxon>Muricomes</taxon>
    </lineage>
</organism>
<reference evidence="4 5" key="1">
    <citation type="submission" date="2019-03" db="EMBL/GenBank/DDBJ databases">
        <title>Genomic Encyclopedia of Type Strains, Phase IV (KMG-IV): sequencing the most valuable type-strain genomes for metagenomic binning, comparative biology and taxonomic classification.</title>
        <authorList>
            <person name="Goeker M."/>
        </authorList>
    </citation>
    <scope>NUCLEOTIDE SEQUENCE [LARGE SCALE GENOMIC DNA]</scope>
    <source>
        <strain evidence="4 5">DSM 29489</strain>
    </source>
</reference>
<keyword evidence="2" id="KW-0456">Lyase</keyword>
<evidence type="ECO:0000256" key="2">
    <source>
        <dbReference type="ARBA" id="ARBA00023239"/>
    </source>
</evidence>
<feature type="domain" description="Class II aldolase/adducin N-terminal" evidence="3">
    <location>
        <begin position="10"/>
        <end position="186"/>
    </location>
</feature>
<evidence type="ECO:0000313" key="4">
    <source>
        <dbReference type="EMBL" id="TCS79882.1"/>
    </source>
</evidence>
<dbReference type="GO" id="GO:0019323">
    <property type="term" value="P:pentose catabolic process"/>
    <property type="evidence" value="ECO:0007669"/>
    <property type="project" value="TreeGrafter"/>
</dbReference>
<proteinExistence type="predicted"/>
<keyword evidence="1" id="KW-0479">Metal-binding</keyword>
<keyword evidence="5" id="KW-1185">Reference proteome</keyword>
<accession>A0A4V2US29</accession>
<dbReference type="RefSeq" id="WP_132380351.1">
    <property type="nucleotide sequence ID" value="NZ_DAIQXH010000230.1"/>
</dbReference>
<dbReference type="GO" id="GO:0046872">
    <property type="term" value="F:metal ion binding"/>
    <property type="evidence" value="ECO:0007669"/>
    <property type="project" value="UniProtKB-KW"/>
</dbReference>
<dbReference type="SMART" id="SM01007">
    <property type="entry name" value="Aldolase_II"/>
    <property type="match status" value="2"/>
</dbReference>
<dbReference type="Gene3D" id="3.40.225.10">
    <property type="entry name" value="Class II aldolase/adducin N-terminal domain"/>
    <property type="match status" value="2"/>
</dbReference>
<sequence>MNINLLHPADQLVMMMNRIYYYGMTTTSGGNLSILDDNGDVWITPGSVDKGNLTRQDIVCIKKDGTIVGNHKPSSEYPFHLQLYKTRSDIRSVLHAHPPALVAFSIVRKIPNTLLSPNSFVGCGNIAIAEYGLPGSADLGNKISKEFAKGCDIAIMENHGVVVGSDTLFHAFKAFENLDFCARVQINASIIGVPKYLKEKEIQLKYTKNHLNMDEYVRNNITSAEKAARRDMCNIIHRAYDQGLVNATQGSFSVRLDEERFLISPYGVDRKYVDVGDIVCIKRDMREAGKVPSRAIKIHSEIYTQHPEINSIIIAHPPYIMSYAVTDEPLDSRSIPESYILMRDIPKVEYSEFYRDPVESAQLFSESTPIVMVNNDCIAVTGDDLLNAFDRLEVAEYSAKALVFSKHLGEMVPIDGKQISEIKDAFNLK</sequence>
<dbReference type="Pfam" id="PF00596">
    <property type="entry name" value="Aldolase_II"/>
    <property type="match status" value="2"/>
</dbReference>
<feature type="domain" description="Class II aldolase/adducin N-terminal" evidence="3">
    <location>
        <begin position="230"/>
        <end position="403"/>
    </location>
</feature>
<comment type="caution">
    <text evidence="4">The sequence shown here is derived from an EMBL/GenBank/DDBJ whole genome shotgun (WGS) entry which is preliminary data.</text>
</comment>
<dbReference type="PANTHER" id="PTHR22789">
    <property type="entry name" value="FUCULOSE PHOSPHATE ALDOLASE"/>
    <property type="match status" value="1"/>
</dbReference>
<name>A0A4V2US29_9FIRM</name>
<evidence type="ECO:0000259" key="3">
    <source>
        <dbReference type="SMART" id="SM01007"/>
    </source>
</evidence>
<evidence type="ECO:0000313" key="5">
    <source>
        <dbReference type="Proteomes" id="UP000295726"/>
    </source>
</evidence>
<dbReference type="OrthoDB" id="9794581at2"/>
<gene>
    <name evidence="4" type="ORF">EDD59_107143</name>
</gene>
<protein>
    <submittedName>
        <fullName evidence="4">L-fuculose-phosphate aldolase</fullName>
    </submittedName>
</protein>
<dbReference type="InterPro" id="IPR036409">
    <property type="entry name" value="Aldolase_II/adducin_N_sf"/>
</dbReference>
<dbReference type="PANTHER" id="PTHR22789:SF0">
    <property type="entry name" value="3-OXO-TETRONATE 4-PHOSPHATE DECARBOXYLASE-RELATED"/>
    <property type="match status" value="1"/>
</dbReference>
<dbReference type="EMBL" id="SLZZ01000007">
    <property type="protein sequence ID" value="TCS79882.1"/>
    <property type="molecule type" value="Genomic_DNA"/>
</dbReference>
<dbReference type="Proteomes" id="UP000295726">
    <property type="component" value="Unassembled WGS sequence"/>
</dbReference>
<dbReference type="InterPro" id="IPR001303">
    <property type="entry name" value="Aldolase_II/adducin_N"/>
</dbReference>
<dbReference type="SUPFAM" id="SSF53639">
    <property type="entry name" value="AraD/HMP-PK domain-like"/>
    <property type="match status" value="2"/>
</dbReference>
<dbReference type="GO" id="GO:0016832">
    <property type="term" value="F:aldehyde-lyase activity"/>
    <property type="evidence" value="ECO:0007669"/>
    <property type="project" value="TreeGrafter"/>
</dbReference>